<comment type="caution">
    <text evidence="1">The sequence shown here is derived from an EMBL/GenBank/DDBJ whole genome shotgun (WGS) entry which is preliminary data.</text>
</comment>
<evidence type="ECO:0000313" key="2">
    <source>
        <dbReference type="Proteomes" id="UP001392318"/>
    </source>
</evidence>
<organism evidence="1 2">
    <name type="scientific">Paraburkholderia unamae</name>
    <dbReference type="NCBI Taxonomy" id="219649"/>
    <lineage>
        <taxon>Bacteria</taxon>
        <taxon>Pseudomonadati</taxon>
        <taxon>Pseudomonadota</taxon>
        <taxon>Betaproteobacteria</taxon>
        <taxon>Burkholderiales</taxon>
        <taxon>Burkholderiaceae</taxon>
        <taxon>Paraburkholderia</taxon>
    </lineage>
</organism>
<keyword evidence="2" id="KW-1185">Reference proteome</keyword>
<name>A0ACC6RDY7_9BURK</name>
<accession>A0ACC6RDY7</accession>
<dbReference type="Proteomes" id="UP001392318">
    <property type="component" value="Unassembled WGS sequence"/>
</dbReference>
<sequence>MIFDSIGPLEQSAIQSRLADGALLVPVVGQRALENDFETKIAAHSENFKDPGKFPEIDFDRNKASSSRKARREPRRVGVEIVFCRNLPDIPHFRPRGVQCRKRFRRCLERRLERSEEQE</sequence>
<dbReference type="EMBL" id="JAYMRU010000004">
    <property type="protein sequence ID" value="MEM5399894.1"/>
    <property type="molecule type" value="Genomic_DNA"/>
</dbReference>
<protein>
    <submittedName>
        <fullName evidence="1">Uncharacterized protein</fullName>
    </submittedName>
</protein>
<gene>
    <name evidence="1" type="ORF">VSR83_07300</name>
</gene>
<evidence type="ECO:0000313" key="1">
    <source>
        <dbReference type="EMBL" id="MEM5399894.1"/>
    </source>
</evidence>
<reference evidence="1" key="1">
    <citation type="submission" date="2024-01" db="EMBL/GenBank/DDBJ databases">
        <title>The diversity of rhizobia nodulating Mimosa spp. in eleven states of Brazil covering several biomes is determined by host plant, location, and edaphic factors.</title>
        <authorList>
            <person name="Rouws L."/>
            <person name="Barauna A."/>
            <person name="Beukes C."/>
            <person name="De Faria S.M."/>
            <person name="Gross E."/>
            <person name="Dos Reis Junior F.B."/>
            <person name="Simon M."/>
            <person name="Maluk M."/>
            <person name="Odee D.W."/>
            <person name="Kenicer G."/>
            <person name="Young J.P.W."/>
            <person name="Reis V.M."/>
            <person name="Zilli J."/>
            <person name="James E.K."/>
        </authorList>
    </citation>
    <scope>NUCLEOTIDE SEQUENCE</scope>
    <source>
        <strain evidence="1">JPY452</strain>
    </source>
</reference>
<proteinExistence type="predicted"/>